<dbReference type="Pfam" id="PF00743">
    <property type="entry name" value="FMO-like"/>
    <property type="match status" value="1"/>
</dbReference>
<evidence type="ECO:0000256" key="3">
    <source>
        <dbReference type="ARBA" id="ARBA00009183"/>
    </source>
</evidence>
<comment type="caution">
    <text evidence="11">The sequence shown here is derived from an EMBL/GenBank/DDBJ whole genome shotgun (WGS) entry which is preliminary data.</text>
</comment>
<dbReference type="EC" id="1.-.-.-" evidence="10"/>
<evidence type="ECO:0000256" key="10">
    <source>
        <dbReference type="RuleBase" id="RU361177"/>
    </source>
</evidence>
<proteinExistence type="inferred from homology"/>
<dbReference type="PANTHER" id="PTHR43539:SF77">
    <property type="entry name" value="DISULFIDE OXIDOREDUCTASE_MONOOXYGENASE_OXIDOREDUCTASE"/>
    <property type="match status" value="1"/>
</dbReference>
<keyword evidence="12" id="KW-1185">Reference proteome</keyword>
<dbReference type="EMBL" id="JAYMYS010000001">
    <property type="protein sequence ID" value="KAK7411182.1"/>
    <property type="molecule type" value="Genomic_DNA"/>
</dbReference>
<evidence type="ECO:0000256" key="9">
    <source>
        <dbReference type="ARBA" id="ARBA00047707"/>
    </source>
</evidence>
<dbReference type="GO" id="GO:0050660">
    <property type="term" value="F:flavin adenine dinucleotide binding"/>
    <property type="evidence" value="ECO:0007669"/>
    <property type="project" value="InterPro"/>
</dbReference>
<reference evidence="11 12" key="1">
    <citation type="submission" date="2024-01" db="EMBL/GenBank/DDBJ databases">
        <title>The genomes of 5 underutilized Papilionoideae crops provide insights into root nodulation and disease resistanc.</title>
        <authorList>
            <person name="Jiang F."/>
        </authorList>
    </citation>
    <scope>NUCLEOTIDE SEQUENCE [LARGE SCALE GENOMIC DNA]</scope>
    <source>
        <strain evidence="11">DUOXIRENSHENG_FW03</strain>
        <tissue evidence="11">Leaves</tissue>
    </source>
</reference>
<evidence type="ECO:0000256" key="8">
    <source>
        <dbReference type="ARBA" id="ARBA00023070"/>
    </source>
</evidence>
<keyword evidence="7 10" id="KW-0560">Oxidoreductase</keyword>
<dbReference type="InterPro" id="IPR020946">
    <property type="entry name" value="Flavin_mOase-like"/>
</dbReference>
<comment type="similarity">
    <text evidence="3 10">Belongs to the FMO family.</text>
</comment>
<evidence type="ECO:0000256" key="1">
    <source>
        <dbReference type="ARBA" id="ARBA00001974"/>
    </source>
</evidence>
<dbReference type="Gene3D" id="3.50.50.60">
    <property type="entry name" value="FAD/NAD(P)-binding domain"/>
    <property type="match status" value="1"/>
</dbReference>
<organism evidence="11 12">
    <name type="scientific">Psophocarpus tetragonolobus</name>
    <name type="common">Winged bean</name>
    <name type="synonym">Dolichos tetragonolobus</name>
    <dbReference type="NCBI Taxonomy" id="3891"/>
    <lineage>
        <taxon>Eukaryota</taxon>
        <taxon>Viridiplantae</taxon>
        <taxon>Streptophyta</taxon>
        <taxon>Embryophyta</taxon>
        <taxon>Tracheophyta</taxon>
        <taxon>Spermatophyta</taxon>
        <taxon>Magnoliopsida</taxon>
        <taxon>eudicotyledons</taxon>
        <taxon>Gunneridae</taxon>
        <taxon>Pentapetalae</taxon>
        <taxon>rosids</taxon>
        <taxon>fabids</taxon>
        <taxon>Fabales</taxon>
        <taxon>Fabaceae</taxon>
        <taxon>Papilionoideae</taxon>
        <taxon>50 kb inversion clade</taxon>
        <taxon>NPAAA clade</taxon>
        <taxon>indigoferoid/millettioid clade</taxon>
        <taxon>Phaseoleae</taxon>
        <taxon>Psophocarpus</taxon>
    </lineage>
</organism>
<evidence type="ECO:0000256" key="7">
    <source>
        <dbReference type="ARBA" id="ARBA00023002"/>
    </source>
</evidence>
<dbReference type="PANTHER" id="PTHR43539">
    <property type="entry name" value="FLAVIN-BINDING MONOOXYGENASE-LIKE PROTEIN (AFU_ORTHOLOGUE AFUA_4G09220)"/>
    <property type="match status" value="1"/>
</dbReference>
<evidence type="ECO:0000313" key="11">
    <source>
        <dbReference type="EMBL" id="KAK7411182.1"/>
    </source>
</evidence>
<keyword evidence="5 10" id="KW-0274">FAD</keyword>
<evidence type="ECO:0000256" key="6">
    <source>
        <dbReference type="ARBA" id="ARBA00022857"/>
    </source>
</evidence>
<accession>A0AAN9XVS7</accession>
<sequence length="318" mass="36013">MPHPPSAPTFLSKENFIQYIDKYVAHFNIKPLYNRLVESSMYDEVGKKWRVEAKNAKQGTMEIDAAKFLVIATGENSEAYIPELSGLKNFKGEILHSKYYKSGSKYASKEVLVVGCGNSGMEIAYDLNDYGVYTSILIRNEVHVVTKELVYQGMHMLNHFPIPVVDTIITFMANREYGDLSEYGICRPKEGVFSIKRKTGRSSVIDVGTIRKIKEGAIKVIPSEMVRIENKKVTFKNNVEKEFDVIVFATGYKSAVNKWLKDYKYALNEDGMPKNNFPHHWKGDHRLYCAGLSRSGLQGVKMDAEAIANDINQTLKLS</sequence>
<dbReference type="GO" id="GO:0050661">
    <property type="term" value="F:NADP binding"/>
    <property type="evidence" value="ECO:0007669"/>
    <property type="project" value="InterPro"/>
</dbReference>
<dbReference type="PRINTS" id="PR00469">
    <property type="entry name" value="PNDRDTASEII"/>
</dbReference>
<dbReference type="SUPFAM" id="SSF51905">
    <property type="entry name" value="FAD/NAD(P)-binding domain"/>
    <property type="match status" value="1"/>
</dbReference>
<keyword evidence="6" id="KW-0521">NADP</keyword>
<comment type="cofactor">
    <cofactor evidence="1 10">
        <name>FAD</name>
        <dbReference type="ChEBI" id="CHEBI:57692"/>
    </cofactor>
</comment>
<keyword evidence="4 10" id="KW-0285">Flavoprotein</keyword>
<keyword evidence="10" id="KW-0503">Monooxygenase</keyword>
<dbReference type="GO" id="GO:0004499">
    <property type="term" value="F:N,N-dimethylaniline monooxygenase activity"/>
    <property type="evidence" value="ECO:0007669"/>
    <property type="project" value="InterPro"/>
</dbReference>
<comment type="pathway">
    <text evidence="2">Plant hormone metabolism; auxin biosynthesis.</text>
</comment>
<protein>
    <recommendedName>
        <fullName evidence="10">Flavin-containing monooxygenase</fullName>
        <ecNumber evidence="10">1.-.-.-</ecNumber>
    </recommendedName>
</protein>
<comment type="catalytic activity">
    <reaction evidence="9">
        <text>indole-3-pyruvate + NADPH + O2 + H(+) = (indol-3-yl)acetate + CO2 + NADP(+) + H2O</text>
        <dbReference type="Rhea" id="RHEA:34331"/>
        <dbReference type="ChEBI" id="CHEBI:15377"/>
        <dbReference type="ChEBI" id="CHEBI:15378"/>
        <dbReference type="ChEBI" id="CHEBI:15379"/>
        <dbReference type="ChEBI" id="CHEBI:16526"/>
        <dbReference type="ChEBI" id="CHEBI:17640"/>
        <dbReference type="ChEBI" id="CHEBI:30854"/>
        <dbReference type="ChEBI" id="CHEBI:57783"/>
        <dbReference type="ChEBI" id="CHEBI:58349"/>
        <dbReference type="EC" id="1.14.13.168"/>
    </reaction>
</comment>
<evidence type="ECO:0000256" key="5">
    <source>
        <dbReference type="ARBA" id="ARBA00022827"/>
    </source>
</evidence>
<keyword evidence="8" id="KW-0073">Auxin biosynthesis</keyword>
<dbReference type="Proteomes" id="UP001386955">
    <property type="component" value="Unassembled WGS sequence"/>
</dbReference>
<dbReference type="GO" id="GO:0103075">
    <property type="term" value="F:indole-3-pyruvate monooxygenase activity"/>
    <property type="evidence" value="ECO:0007669"/>
    <property type="project" value="UniProtKB-EC"/>
</dbReference>
<dbReference type="AlphaFoldDB" id="A0AAN9XVS7"/>
<evidence type="ECO:0000256" key="4">
    <source>
        <dbReference type="ARBA" id="ARBA00022630"/>
    </source>
</evidence>
<gene>
    <name evidence="11" type="ORF">VNO78_02614</name>
</gene>
<name>A0AAN9XVS7_PSOTE</name>
<evidence type="ECO:0000313" key="12">
    <source>
        <dbReference type="Proteomes" id="UP001386955"/>
    </source>
</evidence>
<dbReference type="InterPro" id="IPR036188">
    <property type="entry name" value="FAD/NAD-bd_sf"/>
</dbReference>
<evidence type="ECO:0000256" key="2">
    <source>
        <dbReference type="ARBA" id="ARBA00004814"/>
    </source>
</evidence>
<dbReference type="GO" id="GO:0009851">
    <property type="term" value="P:auxin biosynthetic process"/>
    <property type="evidence" value="ECO:0007669"/>
    <property type="project" value="UniProtKB-KW"/>
</dbReference>
<dbReference type="InterPro" id="IPR000960">
    <property type="entry name" value="Flavin_mOase"/>
</dbReference>
<dbReference type="PIRSF" id="PIRSF000332">
    <property type="entry name" value="FMO"/>
    <property type="match status" value="1"/>
</dbReference>
<dbReference type="InterPro" id="IPR050982">
    <property type="entry name" value="Auxin_biosynth/cation_transpt"/>
</dbReference>